<dbReference type="GO" id="GO:0051015">
    <property type="term" value="F:actin filament binding"/>
    <property type="evidence" value="ECO:0007669"/>
    <property type="project" value="TreeGrafter"/>
</dbReference>
<dbReference type="PANTHER" id="PTHR10672">
    <property type="entry name" value="ADDUCIN"/>
    <property type="match status" value="1"/>
</dbReference>
<dbReference type="SUPFAM" id="SSF53639">
    <property type="entry name" value="AraD/HMP-PK domain-like"/>
    <property type="match status" value="1"/>
</dbReference>
<dbReference type="GO" id="GO:0005856">
    <property type="term" value="C:cytoskeleton"/>
    <property type="evidence" value="ECO:0007669"/>
    <property type="project" value="TreeGrafter"/>
</dbReference>
<dbReference type="SMART" id="SM01007">
    <property type="entry name" value="Aldolase_II"/>
    <property type="match status" value="1"/>
</dbReference>
<dbReference type="EMBL" id="SGPK01000317">
    <property type="protein sequence ID" value="THH04721.1"/>
    <property type="molecule type" value="Genomic_DNA"/>
</dbReference>
<accession>A0A4S4L1R5</accession>
<comment type="caution">
    <text evidence="2">The sequence shown here is derived from an EMBL/GenBank/DDBJ whole genome shotgun (WGS) entry which is preliminary data.</text>
</comment>
<dbReference type="InterPro" id="IPR001303">
    <property type="entry name" value="Aldolase_II/adducin_N"/>
</dbReference>
<dbReference type="InterPro" id="IPR051017">
    <property type="entry name" value="Aldolase-II_Adducin_sf"/>
</dbReference>
<protein>
    <recommendedName>
        <fullName evidence="1">Class II aldolase/adducin N-terminal domain-containing protein</fullName>
    </recommendedName>
</protein>
<dbReference type="Gene3D" id="3.40.225.10">
    <property type="entry name" value="Class II aldolase/adducin N-terminal domain"/>
    <property type="match status" value="2"/>
</dbReference>
<dbReference type="InterPro" id="IPR036409">
    <property type="entry name" value="Aldolase_II/adducin_N_sf"/>
</dbReference>
<feature type="domain" description="Class II aldolase/adducin N-terminal" evidence="1">
    <location>
        <begin position="67"/>
        <end position="221"/>
    </location>
</feature>
<dbReference type="PANTHER" id="PTHR10672:SF40">
    <property type="entry name" value="CLASS II ALDOLASE_ADDUCIN DOMAIN PROTEIN (AFU_ORTHOLOGUE AFUA_3G09800)"/>
    <property type="match status" value="1"/>
</dbReference>
<dbReference type="Proteomes" id="UP000308199">
    <property type="component" value="Unassembled WGS sequence"/>
</dbReference>
<dbReference type="AlphaFoldDB" id="A0A4S4L1R5"/>
<evidence type="ECO:0000259" key="1">
    <source>
        <dbReference type="SMART" id="SM01007"/>
    </source>
</evidence>
<evidence type="ECO:0000313" key="2">
    <source>
        <dbReference type="EMBL" id="THH04721.1"/>
    </source>
</evidence>
<dbReference type="OrthoDB" id="3238794at2759"/>
<reference evidence="2 3" key="1">
    <citation type="submission" date="2019-02" db="EMBL/GenBank/DDBJ databases">
        <title>Genome sequencing of the rare red list fungi Phellinidium pouzarii.</title>
        <authorList>
            <person name="Buettner E."/>
            <person name="Kellner H."/>
        </authorList>
    </citation>
    <scope>NUCLEOTIDE SEQUENCE [LARGE SCALE GENOMIC DNA]</scope>
    <source>
        <strain evidence="2 3">DSM 108285</strain>
    </source>
</reference>
<gene>
    <name evidence="2" type="ORF">EW145_g5309</name>
</gene>
<sequence length="275" mass="30442">MSSTGTITLTASHGSPPSTAALKQNVEGLAKNPLERTWRGNKEGTVRLQSVPDFAGDKFAERKWVKEHLAAAFRYWGKLGYGEGVSGHITVIDPVLPDHYWMNPFAVHFSSIKVSDLVLARPEIKAAAHCHSIHGKSWSVFGKPINILTQDSCLFYDNLGVYENFGGIVLAPQEGKNIAEALGPKFKTCILQNHGLLTLGKTVDEAVYLFSALENQCRAQLMVEAAAANGLKKRVIDNEDARFTASTIQFWENTYINFQPEYRLLLEETNGSFLK</sequence>
<proteinExistence type="predicted"/>
<keyword evidence="3" id="KW-1185">Reference proteome</keyword>
<organism evidence="2 3">
    <name type="scientific">Phellinidium pouzarii</name>
    <dbReference type="NCBI Taxonomy" id="167371"/>
    <lineage>
        <taxon>Eukaryota</taxon>
        <taxon>Fungi</taxon>
        <taxon>Dikarya</taxon>
        <taxon>Basidiomycota</taxon>
        <taxon>Agaricomycotina</taxon>
        <taxon>Agaricomycetes</taxon>
        <taxon>Hymenochaetales</taxon>
        <taxon>Hymenochaetaceae</taxon>
        <taxon>Phellinidium</taxon>
    </lineage>
</organism>
<name>A0A4S4L1R5_9AGAM</name>
<dbReference type="Pfam" id="PF00596">
    <property type="entry name" value="Aldolase_II"/>
    <property type="match status" value="2"/>
</dbReference>
<evidence type="ECO:0000313" key="3">
    <source>
        <dbReference type="Proteomes" id="UP000308199"/>
    </source>
</evidence>